<evidence type="ECO:0008006" key="4">
    <source>
        <dbReference type="Google" id="ProtNLM"/>
    </source>
</evidence>
<feature type="chain" id="PRO_5019041725" description="NIPSNAP domain-containing protein" evidence="1">
    <location>
        <begin position="37"/>
        <end position="166"/>
    </location>
</feature>
<keyword evidence="1" id="KW-0732">Signal</keyword>
<keyword evidence="3" id="KW-1185">Reference proteome</keyword>
<sequence>MVACADYQRGNLMKKLMLGSLAAALALATVSAPASAQLSEYEDYEYSDSVVELTTVRVDPGQLDTYLEGLRQTWVASNEVAKQLGHIEDYGIYANMAPSSGDFHLLLVIEFPGENMQPSRERYDAFMDAWGEANMQNSNETVVNIYNEIREIQGVYLTREIMMKMD</sequence>
<evidence type="ECO:0000313" key="3">
    <source>
        <dbReference type="Proteomes" id="UP000286576"/>
    </source>
</evidence>
<dbReference type="Proteomes" id="UP000286576">
    <property type="component" value="Unassembled WGS sequence"/>
</dbReference>
<protein>
    <recommendedName>
        <fullName evidence="4">NIPSNAP domain-containing protein</fullName>
    </recommendedName>
</protein>
<feature type="signal peptide" evidence="1">
    <location>
        <begin position="1"/>
        <end position="36"/>
    </location>
</feature>
<gene>
    <name evidence="2" type="ORF">D2V07_12835</name>
</gene>
<evidence type="ECO:0000313" key="2">
    <source>
        <dbReference type="EMBL" id="RIV85160.1"/>
    </source>
</evidence>
<dbReference type="AlphaFoldDB" id="A0A418NQY9"/>
<organism evidence="2 3">
    <name type="scientific">Aurantiacibacter zhengii</name>
    <dbReference type="NCBI Taxonomy" id="2307003"/>
    <lineage>
        <taxon>Bacteria</taxon>
        <taxon>Pseudomonadati</taxon>
        <taxon>Pseudomonadota</taxon>
        <taxon>Alphaproteobacteria</taxon>
        <taxon>Sphingomonadales</taxon>
        <taxon>Erythrobacteraceae</taxon>
        <taxon>Aurantiacibacter</taxon>
    </lineage>
</organism>
<comment type="caution">
    <text evidence="2">The sequence shown here is derived from an EMBL/GenBank/DDBJ whole genome shotgun (WGS) entry which is preliminary data.</text>
</comment>
<evidence type="ECO:0000256" key="1">
    <source>
        <dbReference type="SAM" id="SignalP"/>
    </source>
</evidence>
<dbReference type="EMBL" id="QXFL01000005">
    <property type="protein sequence ID" value="RIV85160.1"/>
    <property type="molecule type" value="Genomic_DNA"/>
</dbReference>
<accession>A0A418NQY9</accession>
<proteinExistence type="predicted"/>
<name>A0A418NQY9_9SPHN</name>
<reference evidence="2 3" key="1">
    <citation type="submission" date="2018-08" db="EMBL/GenBank/DDBJ databases">
        <title>Erythrobacter zhengii sp.nov., a bacterium isolated from deep-sea sediment.</title>
        <authorList>
            <person name="Fang C."/>
            <person name="Wu Y.-H."/>
            <person name="Sun C."/>
            <person name="Wang H."/>
            <person name="Cheng H."/>
            <person name="Meng F.-X."/>
            <person name="Wang C.-S."/>
            <person name="Xu X.-W."/>
        </authorList>
    </citation>
    <scope>NUCLEOTIDE SEQUENCE [LARGE SCALE GENOMIC DNA]</scope>
    <source>
        <strain evidence="2 3">V18</strain>
    </source>
</reference>